<dbReference type="FunFam" id="1.10.1040.10:FF:000001">
    <property type="entry name" value="Glycerol-3-phosphate dehydrogenase [NAD(P)+]"/>
    <property type="match status" value="1"/>
</dbReference>
<comment type="caution">
    <text evidence="12">The sequence shown here is derived from an EMBL/GenBank/DDBJ whole genome shotgun (WGS) entry which is preliminary data.</text>
</comment>
<sequence>MASAGGSMKEAAKTSVRKVAVLGGGAFGTAMANHVASKGILVSLWAREDEVVHSVNSKHENSTFLAGIPLSEKIVATSSVAEAVSEAELLFLIIPTPFIAKWLEQNQTVLPWQVPLVCFSKGIEQQSLRTPYEILVDELPGKYHAKLAVVSGPSFAKEIGVGLPTSVTCAAQDLEVAKQVQLALATRNFRVYTAADVIGAELCGALKNVLAIACGASDGFGFGANARAALITRGLAEMTRLVVKKGGKASTITGLAGVGDLVLTCSSSLSRNYSVGQAMVARSLPEHKRQVTGTGNFNQDLAVAEGVKTSLAVHLLAERLGVEMPICESVYEVIHKGVDIKTALRKLQDRPLRAEHDEYQGTWAVRLLLPTSQGALRAAAPGAQATLSCAVDTLFRIEEVRKTRADGEVEGQLCVAWALDFRYCIDLLKLPSWEVLTAADRGWPGLDEDEADVAAVRASAPLRSCFWRALPCVEMRATARRLLKYAPLAAPLAVPLARGLPDTGPSVRPREKSAQLRSFPEARCSTTHEREFAYIHEHNFDEKMWSIAGKVDFLGLMEEGCYLFKGVARDVILRAPQIKSVPLAASALLCNAFEQAPAIAEILRKIVELPHLFAVVMASDSWDALAAELATISTSAPTASSAGAAASGGTGETVEVATSPTPTGACIEPSHATTSAEAHPVFADRLRLRLRALLLEDFPRFATSHAAIAAEHAAGTHVVARATLLPGVCRQRLPAASSKSSAGRWTPARRMSRQATGGTSMMPRHTLHMGAMRVTTTPLRSLVGRQCSPFEKGGEGQGGVERSPNCSGTTQPPVAAHSLLNSFSDGPAVVQEHRPSWAGVVPPAQAQAAPQCTFGRWLRALTPGRTAQGRCILTSMLSRERSRSPGRAASVWSSGDVPPLPGRHRWVEGGRVAVYGHDLQNA</sequence>
<dbReference type="GO" id="GO:0005829">
    <property type="term" value="C:cytosol"/>
    <property type="evidence" value="ECO:0007669"/>
    <property type="project" value="TreeGrafter"/>
</dbReference>
<dbReference type="GO" id="GO:0051287">
    <property type="term" value="F:NAD binding"/>
    <property type="evidence" value="ECO:0007669"/>
    <property type="project" value="UniProtKB-UniRule"/>
</dbReference>
<organism evidence="12 13">
    <name type="scientific">Symbiodinium microadriaticum</name>
    <name type="common">Dinoflagellate</name>
    <name type="synonym">Zooxanthella microadriatica</name>
    <dbReference type="NCBI Taxonomy" id="2951"/>
    <lineage>
        <taxon>Eukaryota</taxon>
        <taxon>Sar</taxon>
        <taxon>Alveolata</taxon>
        <taxon>Dinophyceae</taxon>
        <taxon>Suessiales</taxon>
        <taxon>Symbiodiniaceae</taxon>
        <taxon>Symbiodinium</taxon>
    </lineage>
</organism>
<dbReference type="GO" id="GO:0046168">
    <property type="term" value="P:glycerol-3-phosphate catabolic process"/>
    <property type="evidence" value="ECO:0007669"/>
    <property type="project" value="UniProtKB-UniRule"/>
</dbReference>
<dbReference type="InterPro" id="IPR036291">
    <property type="entry name" value="NAD(P)-bd_dom_sf"/>
</dbReference>
<evidence type="ECO:0000256" key="1">
    <source>
        <dbReference type="ARBA" id="ARBA00011009"/>
    </source>
</evidence>
<reference evidence="12 13" key="1">
    <citation type="submission" date="2016-02" db="EMBL/GenBank/DDBJ databases">
        <title>Genome analysis of coral dinoflagellate symbionts highlights evolutionary adaptations to a symbiotic lifestyle.</title>
        <authorList>
            <person name="Aranda M."/>
            <person name="Li Y."/>
            <person name="Liew Y.J."/>
            <person name="Baumgarten S."/>
            <person name="Simakov O."/>
            <person name="Wilson M."/>
            <person name="Piel J."/>
            <person name="Ashoor H."/>
            <person name="Bougouffa S."/>
            <person name="Bajic V.B."/>
            <person name="Ryu T."/>
            <person name="Ravasi T."/>
            <person name="Bayer T."/>
            <person name="Micklem G."/>
            <person name="Kim H."/>
            <person name="Bhak J."/>
            <person name="Lajeunesse T.C."/>
            <person name="Voolstra C.R."/>
        </authorList>
    </citation>
    <scope>NUCLEOTIDE SEQUENCE [LARGE SCALE GENOMIC DNA]</scope>
    <source>
        <strain evidence="12 13">CCMP2467</strain>
    </source>
</reference>
<dbReference type="AlphaFoldDB" id="A0A1Q9D090"/>
<evidence type="ECO:0000256" key="9">
    <source>
        <dbReference type="SAM" id="MobiDB-lite"/>
    </source>
</evidence>
<evidence type="ECO:0000256" key="2">
    <source>
        <dbReference type="ARBA" id="ARBA00023002"/>
    </source>
</evidence>
<dbReference type="GO" id="GO:0005975">
    <property type="term" value="P:carbohydrate metabolic process"/>
    <property type="evidence" value="ECO:0007669"/>
    <property type="project" value="InterPro"/>
</dbReference>
<evidence type="ECO:0000259" key="11">
    <source>
        <dbReference type="Pfam" id="PF07479"/>
    </source>
</evidence>
<dbReference type="InterPro" id="IPR006109">
    <property type="entry name" value="G3P_DH_NAD-dep_C"/>
</dbReference>
<feature type="region of interest" description="Disordered" evidence="9">
    <location>
        <begin position="639"/>
        <end position="660"/>
    </location>
</feature>
<dbReference type="EC" id="1.1.1.8" evidence="8"/>
<dbReference type="GO" id="GO:0020015">
    <property type="term" value="C:glycosome"/>
    <property type="evidence" value="ECO:0007669"/>
    <property type="project" value="UniProtKB-SubCell"/>
</dbReference>
<dbReference type="InterPro" id="IPR008927">
    <property type="entry name" value="6-PGluconate_DH-like_C_sf"/>
</dbReference>
<dbReference type="GO" id="GO:0141152">
    <property type="term" value="F:glycerol-3-phosphate dehydrogenase (NAD+) activity"/>
    <property type="evidence" value="ECO:0007669"/>
    <property type="project" value="UniProtKB-UniRule"/>
</dbReference>
<protein>
    <recommendedName>
        <fullName evidence="8">Glycerol-3-phosphate dehydrogenase [NAD(+)]</fullName>
        <ecNumber evidence="8">1.1.1.8</ecNumber>
    </recommendedName>
</protein>
<accession>A0A1Q9D090</accession>
<keyword evidence="6" id="KW-0327">Glycosome</keyword>
<proteinExistence type="inferred from homology"/>
<dbReference type="SUPFAM" id="SSF51735">
    <property type="entry name" value="NAD(P)-binding Rossmann-fold domains"/>
    <property type="match status" value="1"/>
</dbReference>
<evidence type="ECO:0000256" key="6">
    <source>
        <dbReference type="ARBA" id="ARBA00084116"/>
    </source>
</evidence>
<dbReference type="SUPFAM" id="SSF48179">
    <property type="entry name" value="6-phosphogluconate dehydrogenase C-terminal domain-like"/>
    <property type="match status" value="1"/>
</dbReference>
<dbReference type="Pfam" id="PF07479">
    <property type="entry name" value="NAD_Gly3P_dh_C"/>
    <property type="match status" value="1"/>
</dbReference>
<dbReference type="Pfam" id="PF01210">
    <property type="entry name" value="NAD_Gly3P_dh_N"/>
    <property type="match status" value="1"/>
</dbReference>
<evidence type="ECO:0000313" key="13">
    <source>
        <dbReference type="Proteomes" id="UP000186817"/>
    </source>
</evidence>
<keyword evidence="2 7" id="KW-0560">Oxidoreductase</keyword>
<dbReference type="PROSITE" id="PS00957">
    <property type="entry name" value="NAD_G3PDH"/>
    <property type="match status" value="1"/>
</dbReference>
<dbReference type="PANTHER" id="PTHR11728:SF1">
    <property type="entry name" value="GLYCEROL-3-PHOSPHATE DEHYDROGENASE [NAD(+)] 2, CHLOROPLASTIC"/>
    <property type="match status" value="1"/>
</dbReference>
<dbReference type="NCBIfam" id="NF000940">
    <property type="entry name" value="PRK00094.1-2"/>
    <property type="match status" value="1"/>
</dbReference>
<dbReference type="Gene3D" id="3.40.50.720">
    <property type="entry name" value="NAD(P)-binding Rossmann-like Domain"/>
    <property type="match status" value="1"/>
</dbReference>
<dbReference type="Proteomes" id="UP000186817">
    <property type="component" value="Unassembled WGS sequence"/>
</dbReference>
<evidence type="ECO:0000256" key="3">
    <source>
        <dbReference type="ARBA" id="ARBA00023027"/>
    </source>
</evidence>
<dbReference type="PRINTS" id="PR00077">
    <property type="entry name" value="GPDHDRGNASE"/>
</dbReference>
<dbReference type="InterPro" id="IPR011128">
    <property type="entry name" value="G3P_DH_NAD-dep_N"/>
</dbReference>
<dbReference type="HAMAP" id="MF_00394">
    <property type="entry name" value="NAD_Glyc3P_dehydrog"/>
    <property type="match status" value="1"/>
</dbReference>
<comment type="subcellular location">
    <subcellularLocation>
        <location evidence="5">Glycosome</location>
    </subcellularLocation>
</comment>
<evidence type="ECO:0000256" key="8">
    <source>
        <dbReference type="RuleBase" id="RU361243"/>
    </source>
</evidence>
<feature type="domain" description="Glycerol-3-phosphate dehydrogenase NAD-dependent C-terminal" evidence="11">
    <location>
        <begin position="196"/>
        <end position="344"/>
    </location>
</feature>
<comment type="similarity">
    <text evidence="1 7">Belongs to the NAD-dependent glycerol-3-phosphate dehydrogenase family.</text>
</comment>
<comment type="catalytic activity">
    <reaction evidence="4 8">
        <text>sn-glycerol 3-phosphate + NAD(+) = dihydroxyacetone phosphate + NADH + H(+)</text>
        <dbReference type="Rhea" id="RHEA:11092"/>
        <dbReference type="ChEBI" id="CHEBI:15378"/>
        <dbReference type="ChEBI" id="CHEBI:57540"/>
        <dbReference type="ChEBI" id="CHEBI:57597"/>
        <dbReference type="ChEBI" id="CHEBI:57642"/>
        <dbReference type="ChEBI" id="CHEBI:57945"/>
        <dbReference type="EC" id="1.1.1.8"/>
    </reaction>
</comment>
<feature type="region of interest" description="Disordered" evidence="9">
    <location>
        <begin position="787"/>
        <end position="820"/>
    </location>
</feature>
<evidence type="ECO:0000256" key="5">
    <source>
        <dbReference type="ARBA" id="ARBA00060503"/>
    </source>
</evidence>
<dbReference type="PANTHER" id="PTHR11728">
    <property type="entry name" value="GLYCEROL-3-PHOSPHATE DEHYDROGENASE"/>
    <property type="match status" value="1"/>
</dbReference>
<evidence type="ECO:0000256" key="4">
    <source>
        <dbReference type="ARBA" id="ARBA00048683"/>
    </source>
</evidence>
<dbReference type="FunFam" id="3.40.50.720:FF:000019">
    <property type="entry name" value="Glycerol-3-phosphate dehydrogenase [NAD(P)+]"/>
    <property type="match status" value="1"/>
</dbReference>
<evidence type="ECO:0000259" key="10">
    <source>
        <dbReference type="Pfam" id="PF01210"/>
    </source>
</evidence>
<evidence type="ECO:0000256" key="7">
    <source>
        <dbReference type="RuleBase" id="RU000437"/>
    </source>
</evidence>
<evidence type="ECO:0000313" key="12">
    <source>
        <dbReference type="EMBL" id="OLP88583.1"/>
    </source>
</evidence>
<gene>
    <name evidence="12" type="primary">gpsA</name>
    <name evidence="12" type="ORF">AK812_SmicGene30073</name>
</gene>
<feature type="domain" description="Glycerol-3-phosphate dehydrogenase NAD-dependent N-terminal" evidence="10">
    <location>
        <begin position="18"/>
        <end position="176"/>
    </location>
</feature>
<keyword evidence="13" id="KW-1185">Reference proteome</keyword>
<name>A0A1Q9D090_SYMMI</name>
<feature type="region of interest" description="Disordered" evidence="9">
    <location>
        <begin position="735"/>
        <end position="763"/>
    </location>
</feature>
<dbReference type="EMBL" id="LSRX01000805">
    <property type="protein sequence ID" value="OLP88583.1"/>
    <property type="molecule type" value="Genomic_DNA"/>
</dbReference>
<dbReference type="NCBIfam" id="NF000942">
    <property type="entry name" value="PRK00094.1-4"/>
    <property type="match status" value="1"/>
</dbReference>
<dbReference type="OrthoDB" id="10263760at2759"/>
<dbReference type="InterPro" id="IPR006168">
    <property type="entry name" value="G3P_DH_NAD-dep"/>
</dbReference>
<keyword evidence="3 7" id="KW-0520">NAD</keyword>
<dbReference type="Gene3D" id="1.10.1040.10">
    <property type="entry name" value="N-(1-d-carboxylethyl)-l-norvaline Dehydrogenase, domain 2"/>
    <property type="match status" value="1"/>
</dbReference>
<dbReference type="InterPro" id="IPR013328">
    <property type="entry name" value="6PGD_dom2"/>
</dbReference>